<feature type="region of interest" description="Disordered" evidence="7">
    <location>
        <begin position="366"/>
        <end position="411"/>
    </location>
</feature>
<comment type="caution">
    <text evidence="9">The sequence shown here is derived from an EMBL/GenBank/DDBJ whole genome shotgun (WGS) entry which is preliminary data.</text>
</comment>
<evidence type="ECO:0000259" key="8">
    <source>
        <dbReference type="PROSITE" id="PS50071"/>
    </source>
</evidence>
<gene>
    <name evidence="9" type="ORF">P879_05785</name>
</gene>
<dbReference type="OrthoDB" id="5399138at2759"/>
<evidence type="ECO:0000256" key="7">
    <source>
        <dbReference type="SAM" id="MobiDB-lite"/>
    </source>
</evidence>
<dbReference type="GO" id="GO:0000981">
    <property type="term" value="F:DNA-binding transcription factor activity, RNA polymerase II-specific"/>
    <property type="evidence" value="ECO:0007669"/>
    <property type="project" value="InterPro"/>
</dbReference>
<dbReference type="InterPro" id="IPR009057">
    <property type="entry name" value="Homeodomain-like_sf"/>
</dbReference>
<feature type="domain" description="Homeobox" evidence="8">
    <location>
        <begin position="137"/>
        <end position="200"/>
    </location>
</feature>
<feature type="compositionally biased region" description="Polar residues" evidence="7">
    <location>
        <begin position="125"/>
        <end position="140"/>
    </location>
</feature>
<evidence type="ECO:0000313" key="9">
    <source>
        <dbReference type="EMBL" id="KAF8564489.1"/>
    </source>
</evidence>
<dbReference type="PANTHER" id="PTHR11211">
    <property type="entry name" value="IROQUOIS-CLASS HOMEODOMAIN PROTEIN IRX"/>
    <property type="match status" value="1"/>
</dbReference>
<evidence type="ECO:0000256" key="1">
    <source>
        <dbReference type="ARBA" id="ARBA00004123"/>
    </source>
</evidence>
<organism evidence="9 10">
    <name type="scientific">Paragonimus westermani</name>
    <dbReference type="NCBI Taxonomy" id="34504"/>
    <lineage>
        <taxon>Eukaryota</taxon>
        <taxon>Metazoa</taxon>
        <taxon>Spiralia</taxon>
        <taxon>Lophotrochozoa</taxon>
        <taxon>Platyhelminthes</taxon>
        <taxon>Trematoda</taxon>
        <taxon>Digenea</taxon>
        <taxon>Plagiorchiida</taxon>
        <taxon>Troglotremata</taxon>
        <taxon>Troglotrematidae</taxon>
        <taxon>Paragonimus</taxon>
    </lineage>
</organism>
<dbReference type="InterPro" id="IPR001356">
    <property type="entry name" value="HD"/>
</dbReference>
<feature type="DNA-binding region" description="Homeobox" evidence="6">
    <location>
        <begin position="139"/>
        <end position="201"/>
    </location>
</feature>
<dbReference type="GO" id="GO:0005634">
    <property type="term" value="C:nucleus"/>
    <property type="evidence" value="ECO:0007669"/>
    <property type="project" value="UniProtKB-SubCell"/>
</dbReference>
<comment type="subcellular location">
    <subcellularLocation>
        <location evidence="1 6">Nucleus</location>
    </subcellularLocation>
</comment>
<comment type="similarity">
    <text evidence="2">Belongs to the TALE/IRO homeobox family.</text>
</comment>
<dbReference type="InterPro" id="IPR008422">
    <property type="entry name" value="KN_HD"/>
</dbReference>
<evidence type="ECO:0000256" key="3">
    <source>
        <dbReference type="ARBA" id="ARBA00023125"/>
    </source>
</evidence>
<dbReference type="AlphaFoldDB" id="A0A8T0D9G8"/>
<dbReference type="Gene3D" id="1.10.10.60">
    <property type="entry name" value="Homeodomain-like"/>
    <property type="match status" value="1"/>
</dbReference>
<keyword evidence="10" id="KW-1185">Reference proteome</keyword>
<feature type="compositionally biased region" description="Polar residues" evidence="7">
    <location>
        <begin position="380"/>
        <end position="404"/>
    </location>
</feature>
<evidence type="ECO:0000313" key="10">
    <source>
        <dbReference type="Proteomes" id="UP000699462"/>
    </source>
</evidence>
<dbReference type="SMART" id="SM00389">
    <property type="entry name" value="HOX"/>
    <property type="match status" value="1"/>
</dbReference>
<dbReference type="Pfam" id="PF05920">
    <property type="entry name" value="Homeobox_KN"/>
    <property type="match status" value="1"/>
</dbReference>
<reference evidence="9 10" key="1">
    <citation type="submission" date="2019-07" db="EMBL/GenBank/DDBJ databases">
        <title>Annotation for the trematode Paragonimus westermani.</title>
        <authorList>
            <person name="Choi Y.-J."/>
        </authorList>
    </citation>
    <scope>NUCLEOTIDE SEQUENCE [LARGE SCALE GENOMIC DNA]</scope>
    <source>
        <strain evidence="9">180907_Pwestermani</strain>
    </source>
</reference>
<feature type="region of interest" description="Disordered" evidence="7">
    <location>
        <begin position="121"/>
        <end position="143"/>
    </location>
</feature>
<name>A0A8T0D9G8_9TREM</name>
<dbReference type="GO" id="GO:0030182">
    <property type="term" value="P:neuron differentiation"/>
    <property type="evidence" value="ECO:0007669"/>
    <property type="project" value="TreeGrafter"/>
</dbReference>
<evidence type="ECO:0000256" key="2">
    <source>
        <dbReference type="ARBA" id="ARBA00008446"/>
    </source>
</evidence>
<keyword evidence="4 6" id="KW-0371">Homeobox</keyword>
<dbReference type="GO" id="GO:0048468">
    <property type="term" value="P:cell development"/>
    <property type="evidence" value="ECO:0007669"/>
    <property type="project" value="TreeGrafter"/>
</dbReference>
<sequence>MCGTYNLAEASYRLEGCHGTRLSNPFLPLPHPAELKFVLPAADWFERTGCQDGQLPLALSGDAVCEPTVGNLTRTIHSTRFSHSPDVINHRPVLWPHSITNPLRSELKEKLETALDSRKRISGEKLSSQPESSHSNQNAPPSKELAIRESTSMLRAWLNQHPLNPYPTKGEKLMLALITQMNLTQISTWFANARRRLKKDNQMTWNPRHRHLLLDRAAKHIRKTVVGSRGLCKQNTKTKHFAWPEKASVRTPESPHGLVWECAESNYSSRDPEQGCSTITQIEKQKLQSLFKKFGAIDAQKNPYQLLQDLLYKPDEQTEENGLSMLESTALSRSLNNQHNQKVSDSLADEFKIANCYAALDSTTINSRSTLNKPPHRASNEASPMPSNGSRMTASSTVSVSQDPSNLSNTSVRSSSLLWSVLDNIEPDSSSVEAHSASHAEHKFKLVTGLTLVMTAKTGFATYYVPPSDHLHPLSNPTKD</sequence>
<dbReference type="EMBL" id="JTDF01008564">
    <property type="protein sequence ID" value="KAF8564489.1"/>
    <property type="molecule type" value="Genomic_DNA"/>
</dbReference>
<dbReference type="Proteomes" id="UP000699462">
    <property type="component" value="Unassembled WGS sequence"/>
</dbReference>
<dbReference type="CDD" id="cd00086">
    <property type="entry name" value="homeodomain"/>
    <property type="match status" value="1"/>
</dbReference>
<dbReference type="SUPFAM" id="SSF46689">
    <property type="entry name" value="Homeodomain-like"/>
    <property type="match status" value="1"/>
</dbReference>
<keyword evidence="3 6" id="KW-0238">DNA-binding</keyword>
<dbReference type="InterPro" id="IPR017970">
    <property type="entry name" value="Homeobox_CS"/>
</dbReference>
<dbReference type="PROSITE" id="PS50071">
    <property type="entry name" value="HOMEOBOX_2"/>
    <property type="match status" value="1"/>
</dbReference>
<protein>
    <recommendedName>
        <fullName evidence="8">Homeobox domain-containing protein</fullName>
    </recommendedName>
</protein>
<dbReference type="PROSITE" id="PS00027">
    <property type="entry name" value="HOMEOBOX_1"/>
    <property type="match status" value="1"/>
</dbReference>
<keyword evidence="5 6" id="KW-0539">Nucleus</keyword>
<evidence type="ECO:0000256" key="6">
    <source>
        <dbReference type="PROSITE-ProRule" id="PRU00108"/>
    </source>
</evidence>
<evidence type="ECO:0000256" key="4">
    <source>
        <dbReference type="ARBA" id="ARBA00023155"/>
    </source>
</evidence>
<accession>A0A8T0D9G8</accession>
<dbReference type="PANTHER" id="PTHR11211:SF14">
    <property type="entry name" value="IROQUOIS-CLASS HOMEODOMAIN PROTEIN IRX-3"/>
    <property type="match status" value="1"/>
</dbReference>
<proteinExistence type="inferred from homology"/>
<dbReference type="GO" id="GO:0000978">
    <property type="term" value="F:RNA polymerase II cis-regulatory region sequence-specific DNA binding"/>
    <property type="evidence" value="ECO:0007669"/>
    <property type="project" value="TreeGrafter"/>
</dbReference>
<evidence type="ECO:0000256" key="5">
    <source>
        <dbReference type="ARBA" id="ARBA00023242"/>
    </source>
</evidence>